<keyword evidence="11" id="KW-1185">Reference proteome</keyword>
<accession>A0A2U8FGW5</accession>
<dbReference type="GO" id="GO:0043093">
    <property type="term" value="P:FtsZ-dependent cytokinesis"/>
    <property type="evidence" value="ECO:0007669"/>
    <property type="project" value="UniProtKB-UniRule"/>
</dbReference>
<evidence type="ECO:0000313" key="10">
    <source>
        <dbReference type="EMBL" id="AWI50221.1"/>
    </source>
</evidence>
<gene>
    <name evidence="8 10" type="primary">ftsL</name>
    <name evidence="10" type="ORF">DDU33_01305</name>
</gene>
<dbReference type="GO" id="GO:0005886">
    <property type="term" value="C:plasma membrane"/>
    <property type="evidence" value="ECO:0007669"/>
    <property type="project" value="UniProtKB-SubCell"/>
</dbReference>
<dbReference type="NCBIfam" id="TIGR02209">
    <property type="entry name" value="ftsL_broad"/>
    <property type="match status" value="1"/>
</dbReference>
<dbReference type="AlphaFoldDB" id="A0A2U8FGW5"/>
<protein>
    <recommendedName>
        <fullName evidence="8 9">Cell division protein FtsL</fullName>
    </recommendedName>
</protein>
<keyword evidence="5 8" id="KW-1133">Transmembrane helix</keyword>
<evidence type="ECO:0000256" key="4">
    <source>
        <dbReference type="ARBA" id="ARBA00022692"/>
    </source>
</evidence>
<evidence type="ECO:0000256" key="1">
    <source>
        <dbReference type="ARBA" id="ARBA00004401"/>
    </source>
</evidence>
<sequence>MASSERYPLRQIILDDLTSSNKLALLLLFLVIATAIATIWITHQTRLLTAEQGSLVKQNRRLENQYIHLQLEEYTLGHRDKVDEKAINFGLRPIHKDQEIILIQSK</sequence>
<evidence type="ECO:0000256" key="9">
    <source>
        <dbReference type="NCBIfam" id="TIGR02209"/>
    </source>
</evidence>
<evidence type="ECO:0000256" key="8">
    <source>
        <dbReference type="HAMAP-Rule" id="MF_00910"/>
    </source>
</evidence>
<dbReference type="PANTHER" id="PTHR37479:SF1">
    <property type="entry name" value="CELL DIVISION PROTEIN FTSL"/>
    <property type="match status" value="1"/>
</dbReference>
<feature type="transmembrane region" description="Helical" evidence="8">
    <location>
        <begin position="23"/>
        <end position="42"/>
    </location>
</feature>
<dbReference type="GO" id="GO:0032153">
    <property type="term" value="C:cell division site"/>
    <property type="evidence" value="ECO:0007669"/>
    <property type="project" value="UniProtKB-UniRule"/>
</dbReference>
<evidence type="ECO:0000256" key="5">
    <source>
        <dbReference type="ARBA" id="ARBA00022989"/>
    </source>
</evidence>
<name>A0A2U8FGW5_9PAST</name>
<keyword evidence="6 8" id="KW-0472">Membrane</keyword>
<comment type="function">
    <text evidence="8">Essential cell division protein. May link together the upstream cell division proteins, which are predominantly cytoplasmic, with the downstream cell division proteins, which are predominantly periplasmic.</text>
</comment>
<evidence type="ECO:0000256" key="2">
    <source>
        <dbReference type="ARBA" id="ARBA00022475"/>
    </source>
</evidence>
<reference evidence="11" key="1">
    <citation type="submission" date="2018-05" db="EMBL/GenBank/DDBJ databases">
        <title>Complete genome sequence of Actinobacillus porcitonsillarum reference strain 9953L55 (CCUG 46996).</title>
        <authorList>
            <person name="Dona V."/>
            <person name="Perreten V."/>
        </authorList>
    </citation>
    <scope>NUCLEOTIDE SEQUENCE [LARGE SCALE GENOMIC DNA]</scope>
    <source>
        <strain evidence="11">9953L55</strain>
    </source>
</reference>
<proteinExistence type="inferred from homology"/>
<comment type="subcellular location">
    <subcellularLocation>
        <location evidence="8">Cell inner membrane</location>
        <topology evidence="8">Single-pass type II membrane protein</topology>
    </subcellularLocation>
    <subcellularLocation>
        <location evidence="1">Cell membrane</location>
        <topology evidence="1">Single-pass type II membrane protein</topology>
    </subcellularLocation>
    <text evidence="8">Localizes to the division septum where it forms a ring structure.</text>
</comment>
<organism evidence="10 11">
    <name type="scientific">Actinobacillus porcitonsillarum</name>
    <dbReference type="NCBI Taxonomy" id="189834"/>
    <lineage>
        <taxon>Bacteria</taxon>
        <taxon>Pseudomonadati</taxon>
        <taxon>Pseudomonadota</taxon>
        <taxon>Gammaproteobacteria</taxon>
        <taxon>Pasteurellales</taxon>
        <taxon>Pasteurellaceae</taxon>
        <taxon>Actinobacillus</taxon>
    </lineage>
</organism>
<dbReference type="HAMAP" id="MF_00910">
    <property type="entry name" value="FtsL"/>
    <property type="match status" value="1"/>
</dbReference>
<keyword evidence="8" id="KW-0997">Cell inner membrane</keyword>
<keyword evidence="7 8" id="KW-0131">Cell cycle</keyword>
<evidence type="ECO:0000256" key="6">
    <source>
        <dbReference type="ARBA" id="ARBA00023136"/>
    </source>
</evidence>
<comment type="similarity">
    <text evidence="8">Belongs to the FtsL family.</text>
</comment>
<keyword evidence="3 8" id="KW-0132">Cell division</keyword>
<keyword evidence="2 8" id="KW-1003">Cell membrane</keyword>
<evidence type="ECO:0000256" key="7">
    <source>
        <dbReference type="ARBA" id="ARBA00023306"/>
    </source>
</evidence>
<dbReference type="EMBL" id="CP029206">
    <property type="protein sequence ID" value="AWI50221.1"/>
    <property type="molecule type" value="Genomic_DNA"/>
</dbReference>
<evidence type="ECO:0000313" key="11">
    <source>
        <dbReference type="Proteomes" id="UP000244920"/>
    </source>
</evidence>
<dbReference type="RefSeq" id="WP_108922669.1">
    <property type="nucleotide sequence ID" value="NZ_CP029206.1"/>
</dbReference>
<dbReference type="KEGG" id="apor:DDU33_01305"/>
<keyword evidence="4 8" id="KW-0812">Transmembrane</keyword>
<dbReference type="PANTHER" id="PTHR37479">
    <property type="entry name" value="CELL DIVISION PROTEIN FTSL"/>
    <property type="match status" value="1"/>
</dbReference>
<evidence type="ECO:0000256" key="3">
    <source>
        <dbReference type="ARBA" id="ARBA00022618"/>
    </source>
</evidence>
<comment type="subunit">
    <text evidence="8">Part of a complex composed of FtsB, FtsL and FtsQ.</text>
</comment>
<dbReference type="InterPro" id="IPR011922">
    <property type="entry name" value="Cell_div_FtsL"/>
</dbReference>
<dbReference type="Proteomes" id="UP000244920">
    <property type="component" value="Chromosome"/>
</dbReference>
<dbReference type="Pfam" id="PF04999">
    <property type="entry name" value="FtsL"/>
    <property type="match status" value="1"/>
</dbReference>